<dbReference type="PANTHER" id="PTHR18934">
    <property type="entry name" value="ATP-DEPENDENT RNA HELICASE"/>
    <property type="match status" value="1"/>
</dbReference>
<keyword evidence="7" id="KW-0508">mRNA splicing</keyword>
<evidence type="ECO:0000313" key="11">
    <source>
        <dbReference type="Proteomes" id="UP000649617"/>
    </source>
</evidence>
<evidence type="ECO:0000256" key="6">
    <source>
        <dbReference type="ARBA" id="ARBA00022840"/>
    </source>
</evidence>
<evidence type="ECO:0000313" key="10">
    <source>
        <dbReference type="EMBL" id="CAE7438975.1"/>
    </source>
</evidence>
<dbReference type="InterPro" id="IPR027417">
    <property type="entry name" value="P-loop_NTPase"/>
</dbReference>
<dbReference type="GO" id="GO:0016787">
    <property type="term" value="F:hydrolase activity"/>
    <property type="evidence" value="ECO:0007669"/>
    <property type="project" value="UniProtKB-KW"/>
</dbReference>
<evidence type="ECO:0000256" key="5">
    <source>
        <dbReference type="ARBA" id="ARBA00022806"/>
    </source>
</evidence>
<dbReference type="Gene3D" id="1.20.120.1080">
    <property type="match status" value="1"/>
</dbReference>
<comment type="catalytic activity">
    <reaction evidence="8">
        <text>ATP + H2O = ADP + phosphate + H(+)</text>
        <dbReference type="Rhea" id="RHEA:13065"/>
        <dbReference type="ChEBI" id="CHEBI:15377"/>
        <dbReference type="ChEBI" id="CHEBI:15378"/>
        <dbReference type="ChEBI" id="CHEBI:30616"/>
        <dbReference type="ChEBI" id="CHEBI:43474"/>
        <dbReference type="ChEBI" id="CHEBI:456216"/>
        <dbReference type="EC" id="3.6.4.13"/>
    </reaction>
</comment>
<dbReference type="Proteomes" id="UP000649617">
    <property type="component" value="Unassembled WGS sequence"/>
</dbReference>
<dbReference type="EC" id="3.6.4.13" evidence="1"/>
<dbReference type="OrthoDB" id="10253254at2759"/>
<keyword evidence="2" id="KW-0507">mRNA processing</keyword>
<keyword evidence="6" id="KW-0067">ATP-binding</keyword>
<dbReference type="GO" id="GO:0005524">
    <property type="term" value="F:ATP binding"/>
    <property type="evidence" value="ECO:0007669"/>
    <property type="project" value="UniProtKB-KW"/>
</dbReference>
<dbReference type="SMART" id="SM00847">
    <property type="entry name" value="HA2"/>
    <property type="match status" value="1"/>
</dbReference>
<gene>
    <name evidence="10" type="primary">ESP3</name>
    <name evidence="10" type="ORF">SPIL2461_LOCUS10708</name>
</gene>
<dbReference type="Pfam" id="PF21010">
    <property type="entry name" value="HA2_C"/>
    <property type="match status" value="1"/>
</dbReference>
<dbReference type="GO" id="GO:0008380">
    <property type="term" value="P:RNA splicing"/>
    <property type="evidence" value="ECO:0007669"/>
    <property type="project" value="UniProtKB-KW"/>
</dbReference>
<dbReference type="GO" id="GO:0003724">
    <property type="term" value="F:RNA helicase activity"/>
    <property type="evidence" value="ECO:0007669"/>
    <property type="project" value="UniProtKB-EC"/>
</dbReference>
<dbReference type="GO" id="GO:0071013">
    <property type="term" value="C:catalytic step 2 spliceosome"/>
    <property type="evidence" value="ECO:0007669"/>
    <property type="project" value="TreeGrafter"/>
</dbReference>
<dbReference type="GO" id="GO:0006397">
    <property type="term" value="P:mRNA processing"/>
    <property type="evidence" value="ECO:0007669"/>
    <property type="project" value="UniProtKB-KW"/>
</dbReference>
<dbReference type="SUPFAM" id="SSF52540">
    <property type="entry name" value="P-loop containing nucleoside triphosphate hydrolases"/>
    <property type="match status" value="1"/>
</dbReference>
<comment type="caution">
    <text evidence="10">The sequence shown here is derived from an EMBL/GenBank/DDBJ whole genome shotgun (WGS) entry which is preliminary data.</text>
</comment>
<evidence type="ECO:0000256" key="7">
    <source>
        <dbReference type="ARBA" id="ARBA00023187"/>
    </source>
</evidence>
<evidence type="ECO:0000256" key="4">
    <source>
        <dbReference type="ARBA" id="ARBA00022801"/>
    </source>
</evidence>
<dbReference type="FunFam" id="1.20.120.1080:FF:000001">
    <property type="entry name" value="Pre-mRNA-splicing factor ATP-dependent RNA helicase"/>
    <property type="match status" value="1"/>
</dbReference>
<keyword evidence="11" id="KW-1185">Reference proteome</keyword>
<feature type="domain" description="Helicase-associated" evidence="9">
    <location>
        <begin position="26"/>
        <end position="117"/>
    </location>
</feature>
<name>A0A812RH08_SYMPI</name>
<accession>A0A812RH08</accession>
<protein>
    <recommendedName>
        <fullName evidence="1">RNA helicase</fullName>
        <ecNumber evidence="1">3.6.4.13</ecNumber>
    </recommendedName>
</protein>
<dbReference type="AlphaFoldDB" id="A0A812RH08"/>
<dbReference type="Pfam" id="PF04408">
    <property type="entry name" value="WHD_HA2"/>
    <property type="match status" value="1"/>
</dbReference>
<keyword evidence="3" id="KW-0547">Nucleotide-binding</keyword>
<evidence type="ECO:0000256" key="1">
    <source>
        <dbReference type="ARBA" id="ARBA00012552"/>
    </source>
</evidence>
<dbReference type="EMBL" id="CAJNIZ010020313">
    <property type="protein sequence ID" value="CAE7438975.1"/>
    <property type="molecule type" value="Genomic_DNA"/>
</dbReference>
<proteinExistence type="predicted"/>
<keyword evidence="4" id="KW-0378">Hydrolase</keyword>
<evidence type="ECO:0000256" key="8">
    <source>
        <dbReference type="ARBA" id="ARBA00047984"/>
    </source>
</evidence>
<organism evidence="10 11">
    <name type="scientific">Symbiodinium pilosum</name>
    <name type="common">Dinoflagellate</name>
    <dbReference type="NCBI Taxonomy" id="2952"/>
    <lineage>
        <taxon>Eukaryota</taxon>
        <taxon>Sar</taxon>
        <taxon>Alveolata</taxon>
        <taxon>Dinophyceae</taxon>
        <taxon>Suessiales</taxon>
        <taxon>Symbiodiniaceae</taxon>
        <taxon>Symbiodinium</taxon>
    </lineage>
</organism>
<dbReference type="GO" id="GO:0003723">
    <property type="term" value="F:RNA binding"/>
    <property type="evidence" value="ECO:0007669"/>
    <property type="project" value="TreeGrafter"/>
</dbReference>
<dbReference type="InterPro" id="IPR007502">
    <property type="entry name" value="Helicase-assoc_dom"/>
</dbReference>
<dbReference type="InterPro" id="IPR048333">
    <property type="entry name" value="HA2_WH"/>
</dbReference>
<sequence length="172" mass="19830">MLKSIGIDDLLHFDFMDPPPPETLIKALEQLYALSALNDQGDLTKLGRRMAEFPMDPQQSKSLIQADKYKCVDEVVTICSMLGVDGAIFYRPKDKGIHADNARKNFHKPGGDHMTMLHVYKQWEETGYSLNWCMENYLQNRSLKRARDIREQLVDMLEKVEIEHSSNVNDLD</sequence>
<evidence type="ECO:0000256" key="3">
    <source>
        <dbReference type="ARBA" id="ARBA00022741"/>
    </source>
</evidence>
<reference evidence="10" key="1">
    <citation type="submission" date="2021-02" db="EMBL/GenBank/DDBJ databases">
        <authorList>
            <person name="Dougan E. K."/>
            <person name="Rhodes N."/>
            <person name="Thang M."/>
            <person name="Chan C."/>
        </authorList>
    </citation>
    <scope>NUCLEOTIDE SEQUENCE</scope>
</reference>
<evidence type="ECO:0000259" key="9">
    <source>
        <dbReference type="SMART" id="SM00847"/>
    </source>
</evidence>
<dbReference type="PANTHER" id="PTHR18934:SF83">
    <property type="entry name" value="PRE-MRNA-SPLICING FACTOR ATP-DEPENDENT RNA HELICASE DHX16"/>
    <property type="match status" value="1"/>
</dbReference>
<keyword evidence="5" id="KW-0347">Helicase</keyword>
<evidence type="ECO:0000256" key="2">
    <source>
        <dbReference type="ARBA" id="ARBA00022664"/>
    </source>
</evidence>
<feature type="non-terminal residue" evidence="10">
    <location>
        <position position="1"/>
    </location>
</feature>